<reference evidence="10 11" key="1">
    <citation type="submission" date="2023-01" db="EMBL/GenBank/DDBJ databases">
        <title>Minimal conservation of predation-associated metabolite biosynthetic gene clusters underscores biosynthetic potential of Myxococcota including descriptions for ten novel species: Archangium lansinium sp. nov., Myxococcus landrumus sp. nov., Nannocystis bai.</title>
        <authorList>
            <person name="Ahearne A."/>
            <person name="Stevens C."/>
            <person name="Dowd S."/>
        </authorList>
    </citation>
    <scope>NUCLEOTIDE SEQUENCE [LARGE SCALE GENOMIC DNA]</scope>
    <source>
        <strain evidence="10 11">WIWO2</strain>
    </source>
</reference>
<feature type="transmembrane region" description="Helical" evidence="7">
    <location>
        <begin position="328"/>
        <end position="353"/>
    </location>
</feature>
<dbReference type="PANTHER" id="PTHR30572">
    <property type="entry name" value="MEMBRANE COMPONENT OF TRANSPORTER-RELATED"/>
    <property type="match status" value="1"/>
</dbReference>
<evidence type="ECO:0000256" key="5">
    <source>
        <dbReference type="ARBA" id="ARBA00023136"/>
    </source>
</evidence>
<keyword evidence="11" id="KW-1185">Reference proteome</keyword>
<dbReference type="Pfam" id="PF02687">
    <property type="entry name" value="FtsX"/>
    <property type="match status" value="1"/>
</dbReference>
<keyword evidence="2" id="KW-1003">Cell membrane</keyword>
<evidence type="ECO:0000313" key="11">
    <source>
        <dbReference type="Proteomes" id="UP001217485"/>
    </source>
</evidence>
<evidence type="ECO:0000256" key="7">
    <source>
        <dbReference type="SAM" id="Phobius"/>
    </source>
</evidence>
<feature type="domain" description="ABC3 transporter permease C-terminal" evidence="8">
    <location>
        <begin position="288"/>
        <end position="401"/>
    </location>
</feature>
<dbReference type="InterPro" id="IPR050250">
    <property type="entry name" value="Macrolide_Exporter_MacB"/>
</dbReference>
<evidence type="ECO:0000256" key="6">
    <source>
        <dbReference type="ARBA" id="ARBA00038076"/>
    </source>
</evidence>
<keyword evidence="4 7" id="KW-1133">Transmembrane helix</keyword>
<feature type="transmembrane region" description="Helical" evidence="7">
    <location>
        <begin position="283"/>
        <end position="308"/>
    </location>
</feature>
<evidence type="ECO:0000256" key="2">
    <source>
        <dbReference type="ARBA" id="ARBA00022475"/>
    </source>
</evidence>
<sequence>MIGPIVRALARQKIPALLMVLETAFGFAVAVHASGLALHYARAAAAPRGIDTRSLLLAMTERDGPSFASRGEREAAVRRDTEALARVVGVRGAAEASSAPFNITHRELVEATSPGGPSALAWMLDDRGGVAAVLGLAPLEGRLLTPGDAADAASTPAVVTQALAARLFPDGRAIGQIVRRSARQKPLAIVGVVPPFRAALGPDADSVLFAAEGPPLGRTLSYLIRIEPDGDDGDDGEDRDGDDRVGARVREALERADPRRVVLVRALDEGAELDTHTNRGAGALALTLIGMMLVVVFLGRIGMASLLVAERRQALGIRRALGATRADVARLILVENALLTTAGLAVGAAALAGLRAAARAVAPELDLPLDPRAAALVAVAVWLAGMAAALLPALRASAVSPAEASRS</sequence>
<keyword evidence="5 7" id="KW-0472">Membrane</keyword>
<evidence type="ECO:0000256" key="4">
    <source>
        <dbReference type="ARBA" id="ARBA00022989"/>
    </source>
</evidence>
<comment type="subcellular location">
    <subcellularLocation>
        <location evidence="1">Cell membrane</location>
        <topology evidence="1">Multi-pass membrane protein</topology>
    </subcellularLocation>
</comment>
<dbReference type="Proteomes" id="UP001217485">
    <property type="component" value="Unassembled WGS sequence"/>
</dbReference>
<organism evidence="10 11">
    <name type="scientific">Sorangium atrum</name>
    <dbReference type="NCBI Taxonomy" id="2995308"/>
    <lineage>
        <taxon>Bacteria</taxon>
        <taxon>Pseudomonadati</taxon>
        <taxon>Myxococcota</taxon>
        <taxon>Polyangia</taxon>
        <taxon>Polyangiales</taxon>
        <taxon>Polyangiaceae</taxon>
        <taxon>Sorangium</taxon>
    </lineage>
</organism>
<name>A0ABT5BZF8_9BACT</name>
<evidence type="ECO:0000313" key="10">
    <source>
        <dbReference type="EMBL" id="MDC0679545.1"/>
    </source>
</evidence>
<feature type="transmembrane region" description="Helical" evidence="7">
    <location>
        <begin position="373"/>
        <end position="394"/>
    </location>
</feature>
<protein>
    <submittedName>
        <fullName evidence="10">FtsX-like permease family protein</fullName>
    </submittedName>
</protein>
<comment type="caution">
    <text evidence="10">The sequence shown here is derived from an EMBL/GenBank/DDBJ whole genome shotgun (WGS) entry which is preliminary data.</text>
</comment>
<evidence type="ECO:0000259" key="8">
    <source>
        <dbReference type="Pfam" id="PF02687"/>
    </source>
</evidence>
<dbReference type="EMBL" id="JAQNDK010000002">
    <property type="protein sequence ID" value="MDC0679545.1"/>
    <property type="molecule type" value="Genomic_DNA"/>
</dbReference>
<evidence type="ECO:0000256" key="1">
    <source>
        <dbReference type="ARBA" id="ARBA00004651"/>
    </source>
</evidence>
<accession>A0ABT5BZF8</accession>
<evidence type="ECO:0000259" key="9">
    <source>
        <dbReference type="Pfam" id="PF12704"/>
    </source>
</evidence>
<comment type="similarity">
    <text evidence="6">Belongs to the ABC-4 integral membrane protein family.</text>
</comment>
<evidence type="ECO:0000256" key="3">
    <source>
        <dbReference type="ARBA" id="ARBA00022692"/>
    </source>
</evidence>
<dbReference type="Pfam" id="PF12704">
    <property type="entry name" value="MacB_PCD"/>
    <property type="match status" value="1"/>
</dbReference>
<dbReference type="InterPro" id="IPR025857">
    <property type="entry name" value="MacB_PCD"/>
</dbReference>
<proteinExistence type="inferred from homology"/>
<gene>
    <name evidence="10" type="ORF">POL72_17505</name>
</gene>
<dbReference type="RefSeq" id="WP_272096536.1">
    <property type="nucleotide sequence ID" value="NZ_JAQNDK010000002.1"/>
</dbReference>
<feature type="domain" description="MacB-like periplasmic core" evidence="9">
    <location>
        <begin position="71"/>
        <end position="207"/>
    </location>
</feature>
<keyword evidence="3 7" id="KW-0812">Transmembrane</keyword>
<dbReference type="InterPro" id="IPR003838">
    <property type="entry name" value="ABC3_permease_C"/>
</dbReference>
<dbReference type="PANTHER" id="PTHR30572:SF4">
    <property type="entry name" value="ABC TRANSPORTER PERMEASE YTRF"/>
    <property type="match status" value="1"/>
</dbReference>